<dbReference type="InParanoid" id="A0A803YIA8"/>
<name>A0A803YIA8_MELGA</name>
<sequence length="63" mass="7401">MTEINLRLYISVFPRNSTEISVTAEGFMQTTILTRTLYFSDFLLLSFLILLVWLVILSFTLFF</sequence>
<reference evidence="2" key="3">
    <citation type="submission" date="2025-09" db="UniProtKB">
        <authorList>
            <consortium name="Ensembl"/>
        </authorList>
    </citation>
    <scope>IDENTIFICATION</scope>
</reference>
<protein>
    <submittedName>
        <fullName evidence="2">Uncharacterized protein</fullName>
    </submittedName>
</protein>
<dbReference type="Proteomes" id="UP000001645">
    <property type="component" value="Chromosome 10"/>
</dbReference>
<reference evidence="2 3" key="1">
    <citation type="journal article" date="2010" name="PLoS Biol.">
        <title>Multi-platform next-generation sequencing of the domestic turkey (Meleagris gallopavo): genome assembly and analysis.</title>
        <authorList>
            <person name="Dalloul R.A."/>
            <person name="Long J.A."/>
            <person name="Zimin A.V."/>
            <person name="Aslam L."/>
            <person name="Beal K."/>
            <person name="Blomberg L.A."/>
            <person name="Bouffard P."/>
            <person name="Burt D.W."/>
            <person name="Crasta O."/>
            <person name="Crooijmans R.P."/>
            <person name="Cooper K."/>
            <person name="Coulombe R.A."/>
            <person name="De S."/>
            <person name="Delany M.E."/>
            <person name="Dodgson J.B."/>
            <person name="Dong J.J."/>
            <person name="Evans C."/>
            <person name="Frederickson K.M."/>
            <person name="Flicek P."/>
            <person name="Florea L."/>
            <person name="Folkerts O."/>
            <person name="Groenen M.A."/>
            <person name="Harkins T.T."/>
            <person name="Herrero J."/>
            <person name="Hoffmann S."/>
            <person name="Megens H.J."/>
            <person name="Jiang A."/>
            <person name="de Jong P."/>
            <person name="Kaiser P."/>
            <person name="Kim H."/>
            <person name="Kim K.W."/>
            <person name="Kim S."/>
            <person name="Langenberger D."/>
            <person name="Lee M.K."/>
            <person name="Lee T."/>
            <person name="Mane S."/>
            <person name="Marcais G."/>
            <person name="Marz M."/>
            <person name="McElroy A.P."/>
            <person name="Modise T."/>
            <person name="Nefedov M."/>
            <person name="Notredame C."/>
            <person name="Paton I.R."/>
            <person name="Payne W.S."/>
            <person name="Pertea G."/>
            <person name="Prickett D."/>
            <person name="Puiu D."/>
            <person name="Qioa D."/>
            <person name="Raineri E."/>
            <person name="Ruffier M."/>
            <person name="Salzberg S.L."/>
            <person name="Schatz M.C."/>
            <person name="Scheuring C."/>
            <person name="Schmidt C.J."/>
            <person name="Schroeder S."/>
            <person name="Searle S.M."/>
            <person name="Smith E.J."/>
            <person name="Smith J."/>
            <person name="Sonstegard T.S."/>
            <person name="Stadler P.F."/>
            <person name="Tafer H."/>
            <person name="Tu Z.J."/>
            <person name="Van Tassell C.P."/>
            <person name="Vilella A.J."/>
            <person name="Williams K.P."/>
            <person name="Yorke J.A."/>
            <person name="Zhang L."/>
            <person name="Zhang H.B."/>
            <person name="Zhang X."/>
            <person name="Zhang Y."/>
            <person name="Reed K.M."/>
        </authorList>
    </citation>
    <scope>NUCLEOTIDE SEQUENCE [LARGE SCALE GENOMIC DNA]</scope>
</reference>
<keyword evidence="1" id="KW-1133">Transmembrane helix</keyword>
<dbReference type="GeneTree" id="ENSGT00960000189609"/>
<evidence type="ECO:0000256" key="1">
    <source>
        <dbReference type="SAM" id="Phobius"/>
    </source>
</evidence>
<organism evidence="2 3">
    <name type="scientific">Meleagris gallopavo</name>
    <name type="common">Wild turkey</name>
    <dbReference type="NCBI Taxonomy" id="9103"/>
    <lineage>
        <taxon>Eukaryota</taxon>
        <taxon>Metazoa</taxon>
        <taxon>Chordata</taxon>
        <taxon>Craniata</taxon>
        <taxon>Vertebrata</taxon>
        <taxon>Euteleostomi</taxon>
        <taxon>Archelosauria</taxon>
        <taxon>Archosauria</taxon>
        <taxon>Dinosauria</taxon>
        <taxon>Saurischia</taxon>
        <taxon>Theropoda</taxon>
        <taxon>Coelurosauria</taxon>
        <taxon>Aves</taxon>
        <taxon>Neognathae</taxon>
        <taxon>Galloanserae</taxon>
        <taxon>Galliformes</taxon>
        <taxon>Phasianidae</taxon>
        <taxon>Meleagridinae</taxon>
        <taxon>Meleagris</taxon>
    </lineage>
</organism>
<dbReference type="Ensembl" id="ENSMGAT00000029173.1">
    <property type="protein sequence ID" value="ENSMGAP00000031506.1"/>
    <property type="gene ID" value="ENSMGAG00000021962.1"/>
</dbReference>
<accession>A0A803YIA8</accession>
<keyword evidence="1" id="KW-0812">Transmembrane</keyword>
<proteinExistence type="predicted"/>
<evidence type="ECO:0000313" key="2">
    <source>
        <dbReference type="Ensembl" id="ENSMGAP00000031506.1"/>
    </source>
</evidence>
<reference evidence="2" key="2">
    <citation type="submission" date="2025-08" db="UniProtKB">
        <authorList>
            <consortium name="Ensembl"/>
        </authorList>
    </citation>
    <scope>IDENTIFICATION</scope>
</reference>
<feature type="transmembrane region" description="Helical" evidence="1">
    <location>
        <begin position="42"/>
        <end position="62"/>
    </location>
</feature>
<keyword evidence="3" id="KW-1185">Reference proteome</keyword>
<dbReference type="AlphaFoldDB" id="A0A803YIA8"/>
<keyword evidence="1" id="KW-0472">Membrane</keyword>
<evidence type="ECO:0000313" key="3">
    <source>
        <dbReference type="Proteomes" id="UP000001645"/>
    </source>
</evidence>